<feature type="region of interest" description="Disordered" evidence="9">
    <location>
        <begin position="400"/>
        <end position="469"/>
    </location>
</feature>
<evidence type="ECO:0000256" key="3">
    <source>
        <dbReference type="ARBA" id="ARBA00023015"/>
    </source>
</evidence>
<evidence type="ECO:0000256" key="5">
    <source>
        <dbReference type="ARBA" id="ARBA00023242"/>
    </source>
</evidence>
<organism evidence="11 12">
    <name type="scientific">Neohortaea acidophila</name>
    <dbReference type="NCBI Taxonomy" id="245834"/>
    <lineage>
        <taxon>Eukaryota</taxon>
        <taxon>Fungi</taxon>
        <taxon>Dikarya</taxon>
        <taxon>Ascomycota</taxon>
        <taxon>Pezizomycotina</taxon>
        <taxon>Dothideomycetes</taxon>
        <taxon>Dothideomycetidae</taxon>
        <taxon>Mycosphaerellales</taxon>
        <taxon>Teratosphaeriaceae</taxon>
        <taxon>Neohortaea</taxon>
    </lineage>
</organism>
<dbReference type="EMBL" id="MU001634">
    <property type="protein sequence ID" value="KAF2484774.1"/>
    <property type="molecule type" value="Genomic_DNA"/>
</dbReference>
<keyword evidence="3 7" id="KW-0805">Transcription regulation</keyword>
<name>A0A6A6PYF7_9PEZI</name>
<keyword evidence="12" id="KW-1185">Reference proteome</keyword>
<comment type="function">
    <text evidence="6">Component of the NuA4 histone acetyltransferase complex which is involved in transcriptional activation of selected genes principally by acetylation of nucleosomal histone H4 and H2A. The NuA4 complex is also involved in DNA repair. Involved in gene silencing by neighboring heterochromatin, blockage of the silencing spreading along the chromosome, and required for cell cycle progression through G2/M.</text>
</comment>
<dbReference type="InterPro" id="IPR024943">
    <property type="entry name" value="Enhancer_polycomb"/>
</dbReference>
<evidence type="ECO:0000256" key="7">
    <source>
        <dbReference type="RuleBase" id="RU361124"/>
    </source>
</evidence>
<evidence type="ECO:0000313" key="12">
    <source>
        <dbReference type="Proteomes" id="UP000799767"/>
    </source>
</evidence>
<feature type="compositionally biased region" description="Low complexity" evidence="9">
    <location>
        <begin position="572"/>
        <end position="600"/>
    </location>
</feature>
<dbReference type="RefSeq" id="XP_033591343.1">
    <property type="nucleotide sequence ID" value="XM_033729457.1"/>
</dbReference>
<keyword evidence="5 7" id="KW-0539">Nucleus</keyword>
<proteinExistence type="inferred from homology"/>
<sequence>MSHTRAQASRHVRQRKLNTKQPLRIFREREIDETPDDESRGNIPHVETGVEKGEEIEYHLQAVINAANAAALGAAAAGKQSYIPTPETVKAKGVVYDDLYPKAFATPATYIRFSSTVEDCIGVSYCMNDEDAEFLSKLNDGKDVNDEPRKDKLGQCSEDVFEEAMNYLEETTARLQPFAAVESVSLPGLEEMERAIDDNLSADAQTWLKPVYQYWWSKKGSRSLMPSIKVRVLDTSNDADDADPYVCFRRREVRQTRKTRGRDAQVVEKLKKLRLELEQARQLVQLVVQREQLNKEDLEISRRVFEERKKLKDVKIDKNIIGEKGEDEELLVNQKPAPKAKRPQEAGRPATIRLRSAGDRSAPEDELTQLADIQAQADAEVQRTIAARKEQHRRWNAQWEDETWRPLTPPLDDNDDKPRWAPLALPDASYPTPPPTLPSKNSPDRDDVEMQDAAPIREEDASAGAPQEPEIVFHIPGAYPQDEEMYVEPKRDPTPLCRLRYGRGGRCWLEARRKRPYALISRGVVSDSESDDEEPPEFFPIDRQKVFDLRVGFMTGRVARPESMGGERRGWSSGDQAAVAGASGQQQQAQQQQTPAGSAG</sequence>
<dbReference type="OrthoDB" id="435275at2759"/>
<evidence type="ECO:0000256" key="2">
    <source>
        <dbReference type="ARBA" id="ARBA00008035"/>
    </source>
</evidence>
<comment type="similarity">
    <text evidence="2 7">Belongs to the enhancer of polycomb family.</text>
</comment>
<dbReference type="GO" id="GO:0005634">
    <property type="term" value="C:nucleus"/>
    <property type="evidence" value="ECO:0007669"/>
    <property type="project" value="UniProtKB-SubCell"/>
</dbReference>
<accession>A0A6A6PYF7</accession>
<dbReference type="Pfam" id="PF10513">
    <property type="entry name" value="EPL1"/>
    <property type="match status" value="1"/>
</dbReference>
<dbReference type="PANTHER" id="PTHR14898">
    <property type="entry name" value="ENHANCER OF POLYCOMB"/>
    <property type="match status" value="1"/>
</dbReference>
<comment type="subcellular location">
    <subcellularLocation>
        <location evidence="1 7">Nucleus</location>
    </subcellularLocation>
</comment>
<evidence type="ECO:0000256" key="9">
    <source>
        <dbReference type="SAM" id="MobiDB-lite"/>
    </source>
</evidence>
<keyword evidence="4 7" id="KW-0804">Transcription</keyword>
<dbReference type="GeneID" id="54470459"/>
<evidence type="ECO:0000259" key="10">
    <source>
        <dbReference type="Pfam" id="PF10513"/>
    </source>
</evidence>
<evidence type="ECO:0000256" key="1">
    <source>
        <dbReference type="ARBA" id="ARBA00004123"/>
    </source>
</evidence>
<dbReference type="AlphaFoldDB" id="A0A6A6PYF7"/>
<feature type="domain" description="Enhancer of polycomb-like N-terminal" evidence="10">
    <location>
        <begin position="13"/>
        <end position="170"/>
    </location>
</feature>
<reference evidence="11" key="1">
    <citation type="journal article" date="2020" name="Stud. Mycol.">
        <title>101 Dothideomycetes genomes: a test case for predicting lifestyles and emergence of pathogens.</title>
        <authorList>
            <person name="Haridas S."/>
            <person name="Albert R."/>
            <person name="Binder M."/>
            <person name="Bloem J."/>
            <person name="Labutti K."/>
            <person name="Salamov A."/>
            <person name="Andreopoulos B."/>
            <person name="Baker S."/>
            <person name="Barry K."/>
            <person name="Bills G."/>
            <person name="Bluhm B."/>
            <person name="Cannon C."/>
            <person name="Castanera R."/>
            <person name="Culley D."/>
            <person name="Daum C."/>
            <person name="Ezra D."/>
            <person name="Gonzalez J."/>
            <person name="Henrissat B."/>
            <person name="Kuo A."/>
            <person name="Liang C."/>
            <person name="Lipzen A."/>
            <person name="Lutzoni F."/>
            <person name="Magnuson J."/>
            <person name="Mondo S."/>
            <person name="Nolan M."/>
            <person name="Ohm R."/>
            <person name="Pangilinan J."/>
            <person name="Park H.-J."/>
            <person name="Ramirez L."/>
            <person name="Alfaro M."/>
            <person name="Sun H."/>
            <person name="Tritt A."/>
            <person name="Yoshinaga Y."/>
            <person name="Zwiers L.-H."/>
            <person name="Turgeon B."/>
            <person name="Goodwin S."/>
            <person name="Spatafora J."/>
            <person name="Crous P."/>
            <person name="Grigoriev I."/>
        </authorList>
    </citation>
    <scope>NUCLEOTIDE SEQUENCE</scope>
    <source>
        <strain evidence="11">CBS 113389</strain>
    </source>
</reference>
<feature type="region of interest" description="Disordered" evidence="9">
    <location>
        <begin position="557"/>
        <end position="600"/>
    </location>
</feature>
<dbReference type="InterPro" id="IPR019542">
    <property type="entry name" value="Enhancer_polycomb-like_N"/>
</dbReference>
<evidence type="ECO:0000256" key="8">
    <source>
        <dbReference type="SAM" id="Coils"/>
    </source>
</evidence>
<gene>
    <name evidence="11" type="ORF">BDY17DRAFT_135272</name>
</gene>
<evidence type="ECO:0000313" key="11">
    <source>
        <dbReference type="EMBL" id="KAF2484774.1"/>
    </source>
</evidence>
<evidence type="ECO:0000256" key="6">
    <source>
        <dbReference type="ARBA" id="ARBA00025513"/>
    </source>
</evidence>
<feature type="coiled-coil region" evidence="8">
    <location>
        <begin position="263"/>
        <end position="308"/>
    </location>
</feature>
<dbReference type="GO" id="GO:0006357">
    <property type="term" value="P:regulation of transcription by RNA polymerase II"/>
    <property type="evidence" value="ECO:0007669"/>
    <property type="project" value="InterPro"/>
</dbReference>
<feature type="region of interest" description="Disordered" evidence="9">
    <location>
        <begin position="327"/>
        <end position="366"/>
    </location>
</feature>
<dbReference type="Proteomes" id="UP000799767">
    <property type="component" value="Unassembled WGS sequence"/>
</dbReference>
<dbReference type="GO" id="GO:0035267">
    <property type="term" value="C:NuA4 histone acetyltransferase complex"/>
    <property type="evidence" value="ECO:0007669"/>
    <property type="project" value="InterPro"/>
</dbReference>
<evidence type="ECO:0000256" key="4">
    <source>
        <dbReference type="ARBA" id="ARBA00023163"/>
    </source>
</evidence>
<protein>
    <recommendedName>
        <fullName evidence="7">Enhancer of polycomb-like protein</fullName>
    </recommendedName>
</protein>
<keyword evidence="8" id="KW-0175">Coiled coil</keyword>